<protein>
    <submittedName>
        <fullName evidence="1">Uncharacterized protein</fullName>
    </submittedName>
</protein>
<name>A0A6C0BEX6_9ZZZZ</name>
<sequence>MDYSEITVNTVFSIIENSLNEILINNKSTREINDIVLKLKEEIFRNKKELNYLLLDRNDVFLQESNFLLFNFKNKLSNLIQALLIFNIKQTQKTIKSLCIRILEYYVSYINVNFNSYIKDIDNIIENLRDDCLKENILSDKDLTDNNIIKYVLFLVSLKDENFSSLSIIDKNECGKLENILKSINKSDFFIEQLSKYYNESSDLKQQINREYTDSPQFNLENNKKILDESYVYFDFSKSNESLNQVNLSPKIEKEYNNEIQLKNIRLKKILNKYSTNRKPLDKSPPIRTNCDIENSMKLVIKHRVSVF</sequence>
<accession>A0A6C0BEX6</accession>
<organism evidence="1">
    <name type="scientific">viral metagenome</name>
    <dbReference type="NCBI Taxonomy" id="1070528"/>
    <lineage>
        <taxon>unclassified sequences</taxon>
        <taxon>metagenomes</taxon>
        <taxon>organismal metagenomes</taxon>
    </lineage>
</organism>
<dbReference type="AlphaFoldDB" id="A0A6C0BEX6"/>
<proteinExistence type="predicted"/>
<dbReference type="EMBL" id="MN739122">
    <property type="protein sequence ID" value="QHS89958.1"/>
    <property type="molecule type" value="Genomic_DNA"/>
</dbReference>
<evidence type="ECO:0000313" key="1">
    <source>
        <dbReference type="EMBL" id="QHS89958.1"/>
    </source>
</evidence>
<reference evidence="1" key="1">
    <citation type="journal article" date="2020" name="Nature">
        <title>Giant virus diversity and host interactions through global metagenomics.</title>
        <authorList>
            <person name="Schulz F."/>
            <person name="Roux S."/>
            <person name="Paez-Espino D."/>
            <person name="Jungbluth S."/>
            <person name="Walsh D.A."/>
            <person name="Denef V.J."/>
            <person name="McMahon K.D."/>
            <person name="Konstantinidis K.T."/>
            <person name="Eloe-Fadrosh E.A."/>
            <person name="Kyrpides N.C."/>
            <person name="Woyke T."/>
        </authorList>
    </citation>
    <scope>NUCLEOTIDE SEQUENCE</scope>
    <source>
        <strain evidence="1">GVMAG-M-3300010160-4</strain>
    </source>
</reference>